<dbReference type="AlphaFoldDB" id="A0A0A1YKA6"/>
<proteinExistence type="predicted"/>
<comment type="caution">
    <text evidence="1">The sequence shown here is derived from an EMBL/GenBank/DDBJ whole genome shotgun (WGS) entry which is preliminary data.</text>
</comment>
<accession>A0A0A1YKA6</accession>
<reference evidence="1 2" key="1">
    <citation type="journal article" date="2014" name="Genome Announc.">
        <title>Draft Genome Sequence of Petroleum Oil-Degrading Marine Bacterium Pseudomonas taeanensis Strain MS-3, Isolated from a Crude Oil-Contaminated Seashore.</title>
        <authorList>
            <person name="Lee S.Y."/>
            <person name="Kim S.H."/>
            <person name="Lee D.G."/>
            <person name="Shin S."/>
            <person name="Yun S.H."/>
            <person name="Choi C.W."/>
            <person name="Chung Y.H."/>
            <person name="Choi J.S."/>
            <person name="Kahng H.Y."/>
            <person name="Kim S.I."/>
        </authorList>
    </citation>
    <scope>NUCLEOTIDE SEQUENCE [LARGE SCALE GENOMIC DNA]</scope>
    <source>
        <strain evidence="1 2">MS-3</strain>
    </source>
</reference>
<evidence type="ECO:0000313" key="2">
    <source>
        <dbReference type="Proteomes" id="UP000030063"/>
    </source>
</evidence>
<dbReference type="OrthoDB" id="5295821at2"/>
<dbReference type="SUPFAM" id="SSF52833">
    <property type="entry name" value="Thioredoxin-like"/>
    <property type="match status" value="1"/>
</dbReference>
<dbReference type="EMBL" id="AWSQ01000003">
    <property type="protein sequence ID" value="KFX69511.1"/>
    <property type="molecule type" value="Genomic_DNA"/>
</dbReference>
<dbReference type="Proteomes" id="UP000030063">
    <property type="component" value="Unassembled WGS sequence"/>
</dbReference>
<dbReference type="Gene3D" id="3.40.30.10">
    <property type="entry name" value="Glutaredoxin"/>
    <property type="match status" value="1"/>
</dbReference>
<dbReference type="RefSeq" id="WP_025165821.1">
    <property type="nucleotide sequence ID" value="NZ_AWSQ01000003.1"/>
</dbReference>
<dbReference type="InterPro" id="IPR036249">
    <property type="entry name" value="Thioredoxin-like_sf"/>
</dbReference>
<dbReference type="STRING" id="1395571.TMS3_0113930"/>
<gene>
    <name evidence="1" type="ORF">TMS3_0113930</name>
</gene>
<evidence type="ECO:0000313" key="1">
    <source>
        <dbReference type="EMBL" id="KFX69511.1"/>
    </source>
</evidence>
<sequence length="128" mass="14042">MQIELKCKQMNIEPGSTVVELELTDFDADRDLLDFPGTSLVIFTSIGCGSCRWLRRELPSLRLPIERLAWIDAADNAGLVARYEVFHLPALFVVRGGLFHGALHSRLGAADLIDALGAALSRPAEELP</sequence>
<dbReference type="eggNOG" id="COG0526">
    <property type="taxonomic scope" value="Bacteria"/>
</dbReference>
<name>A0A0A1YKA6_9PSED</name>
<keyword evidence="2" id="KW-1185">Reference proteome</keyword>
<organism evidence="1 2">
    <name type="scientific">Pseudomonas taeanensis MS-3</name>
    <dbReference type="NCBI Taxonomy" id="1395571"/>
    <lineage>
        <taxon>Bacteria</taxon>
        <taxon>Pseudomonadati</taxon>
        <taxon>Pseudomonadota</taxon>
        <taxon>Gammaproteobacteria</taxon>
        <taxon>Pseudomonadales</taxon>
        <taxon>Pseudomonadaceae</taxon>
        <taxon>Pseudomonas</taxon>
    </lineage>
</organism>
<protein>
    <submittedName>
        <fullName evidence="1">Thioredoxin</fullName>
    </submittedName>
</protein>